<comment type="caution">
    <text evidence="2">The sequence shown here is derived from an EMBL/GenBank/DDBJ whole genome shotgun (WGS) entry which is preliminary data.</text>
</comment>
<name>A0ABS4DE37_9CHLR</name>
<protein>
    <submittedName>
        <fullName evidence="2">Phosphoribulokinase</fullName>
        <ecNumber evidence="2">2.7.1.19</ecNumber>
    </submittedName>
</protein>
<dbReference type="PANTHER" id="PTHR10285">
    <property type="entry name" value="URIDINE KINASE"/>
    <property type="match status" value="1"/>
</dbReference>
<dbReference type="InterPro" id="IPR006083">
    <property type="entry name" value="PRK/URK"/>
</dbReference>
<evidence type="ECO:0000259" key="1">
    <source>
        <dbReference type="Pfam" id="PF00485"/>
    </source>
</evidence>
<reference evidence="2 3" key="1">
    <citation type="submission" date="2021-03" db="EMBL/GenBank/DDBJ databases">
        <authorList>
            <person name="Grouzdev D.S."/>
        </authorList>
    </citation>
    <scope>NUCLEOTIDE SEQUENCE [LARGE SCALE GENOMIC DNA]</scope>
    <source>
        <strain evidence="2 3">M50-1</strain>
    </source>
</reference>
<sequence length="308" mass="34079">METMQPLMLGLVGDGASGKTTLVRGVVRLLGNQGVTPICLDDYYRYSRADRRARGLTEADPAANDLELMMQHLATLRAGGTVRKPFYDHRTGTLRGPEEVAATGLVLAYGMLTLALPDLLPLFDLTVYLEPDQALRRAWRLARDVRERGYTAAEVKEQRERRERDGARFIRVQRVLADVVVRFHDRPSGSNPDLDAELILRRADRATPLDPLLARLQQANVPGLHITQLDRDDDGKPADLVTIDATISQSAATAAAMILGVGIPDFQLAECVNLGQIRTDDTAQHSRSLALTQLLIVRRLLQRSSDTK</sequence>
<evidence type="ECO:0000313" key="3">
    <source>
        <dbReference type="Proteomes" id="UP001193081"/>
    </source>
</evidence>
<dbReference type="GO" id="GO:0008974">
    <property type="term" value="F:phosphoribulokinase activity"/>
    <property type="evidence" value="ECO:0007669"/>
    <property type="project" value="UniProtKB-EC"/>
</dbReference>
<dbReference type="EC" id="2.7.1.19" evidence="2"/>
<keyword evidence="3" id="KW-1185">Reference proteome</keyword>
<evidence type="ECO:0000313" key="2">
    <source>
        <dbReference type="EMBL" id="MBP1467697.1"/>
    </source>
</evidence>
<feature type="domain" description="Phosphoribulokinase/uridine kinase" evidence="1">
    <location>
        <begin position="9"/>
        <end position="182"/>
    </location>
</feature>
<dbReference type="Proteomes" id="UP001193081">
    <property type="component" value="Unassembled WGS sequence"/>
</dbReference>
<dbReference type="NCBIfam" id="NF005655">
    <property type="entry name" value="PRK07429.1"/>
    <property type="match status" value="1"/>
</dbReference>
<dbReference type="EMBL" id="SIJK02000039">
    <property type="protein sequence ID" value="MBP1467697.1"/>
    <property type="molecule type" value="Genomic_DNA"/>
</dbReference>
<dbReference type="PRINTS" id="PR00988">
    <property type="entry name" value="URIDINKINASE"/>
</dbReference>
<dbReference type="Gene3D" id="3.40.50.300">
    <property type="entry name" value="P-loop containing nucleotide triphosphate hydrolases"/>
    <property type="match status" value="1"/>
</dbReference>
<dbReference type="Pfam" id="PF00485">
    <property type="entry name" value="PRK"/>
    <property type="match status" value="1"/>
</dbReference>
<organism evidence="2 3">
    <name type="scientific">Candidatus Chloroploca mongolica</name>
    <dbReference type="NCBI Taxonomy" id="2528176"/>
    <lineage>
        <taxon>Bacteria</taxon>
        <taxon>Bacillati</taxon>
        <taxon>Chloroflexota</taxon>
        <taxon>Chloroflexia</taxon>
        <taxon>Chloroflexales</taxon>
        <taxon>Chloroflexineae</taxon>
        <taxon>Oscillochloridaceae</taxon>
        <taxon>Candidatus Chloroploca</taxon>
    </lineage>
</organism>
<dbReference type="InterPro" id="IPR027417">
    <property type="entry name" value="P-loop_NTPase"/>
</dbReference>
<accession>A0ABS4DE37</accession>
<dbReference type="RefSeq" id="WP_135479864.1">
    <property type="nucleotide sequence ID" value="NZ_SIJK02000039.1"/>
</dbReference>
<dbReference type="SUPFAM" id="SSF52540">
    <property type="entry name" value="P-loop containing nucleoside triphosphate hydrolases"/>
    <property type="match status" value="1"/>
</dbReference>
<gene>
    <name evidence="2" type="ORF">EYB53_018425</name>
</gene>
<keyword evidence="2" id="KW-0808">Transferase</keyword>
<proteinExistence type="predicted"/>